<protein>
    <submittedName>
        <fullName evidence="1">Uncharacterized protein</fullName>
    </submittedName>
</protein>
<reference evidence="1" key="1">
    <citation type="submission" date="2021-05" db="EMBL/GenBank/DDBJ databases">
        <authorList>
            <person name="Scholz U."/>
            <person name="Mascher M."/>
            <person name="Fiebig A."/>
        </authorList>
    </citation>
    <scope>NUCLEOTIDE SEQUENCE [LARGE SCALE GENOMIC DNA]</scope>
</reference>
<name>A0ACD5WIJ9_AVESA</name>
<reference evidence="1" key="2">
    <citation type="submission" date="2025-09" db="UniProtKB">
        <authorList>
            <consortium name="EnsemblPlants"/>
        </authorList>
    </citation>
    <scope>IDENTIFICATION</scope>
</reference>
<sequence>MLCAAIVQEFGQDEYDIHMFKLHQLRQTSTVLEYRTAFETIMYHLISLDPSLNTKFFVSQFVLGLKDELRIVVRLEAPTSVTRAVSLARIQEEEMELHRPRQRTILTRKSPMLPLSGFVTTSSASGAKRAATDDYGRERQLRDFRRANGLCFLCGDKYSREHQCKKPLQLLTIQLGEFGEVFSEDTVQALELLSELEPVPANVQCCHLSLQAVSGGEANETIRLRAQVGS</sequence>
<evidence type="ECO:0000313" key="2">
    <source>
        <dbReference type="Proteomes" id="UP001732700"/>
    </source>
</evidence>
<keyword evidence="2" id="KW-1185">Reference proteome</keyword>
<dbReference type="Proteomes" id="UP001732700">
    <property type="component" value="Chromosome 4A"/>
</dbReference>
<proteinExistence type="predicted"/>
<accession>A0ACD5WIJ9</accession>
<organism evidence="1 2">
    <name type="scientific">Avena sativa</name>
    <name type="common">Oat</name>
    <dbReference type="NCBI Taxonomy" id="4498"/>
    <lineage>
        <taxon>Eukaryota</taxon>
        <taxon>Viridiplantae</taxon>
        <taxon>Streptophyta</taxon>
        <taxon>Embryophyta</taxon>
        <taxon>Tracheophyta</taxon>
        <taxon>Spermatophyta</taxon>
        <taxon>Magnoliopsida</taxon>
        <taxon>Liliopsida</taxon>
        <taxon>Poales</taxon>
        <taxon>Poaceae</taxon>
        <taxon>BOP clade</taxon>
        <taxon>Pooideae</taxon>
        <taxon>Poodae</taxon>
        <taxon>Poeae</taxon>
        <taxon>Poeae Chloroplast Group 1 (Aveneae type)</taxon>
        <taxon>Aveninae</taxon>
        <taxon>Avena</taxon>
    </lineage>
</organism>
<dbReference type="EnsemblPlants" id="AVESA.00010b.r2.4AG0623820.1">
    <property type="protein sequence ID" value="AVESA.00010b.r2.4AG0623820.1.CDS.1"/>
    <property type="gene ID" value="AVESA.00010b.r2.4AG0623820"/>
</dbReference>
<evidence type="ECO:0000313" key="1">
    <source>
        <dbReference type="EnsemblPlants" id="AVESA.00010b.r2.4AG0623820.1.CDS.1"/>
    </source>
</evidence>